<name>A0A507CCL8_9FUNG</name>
<sequence length="452" mass="49375">MPISSSGRSSPARSKQPSIDKGSVKPPFVVPPPTLVKPRKPSPVTTNKDLSKINTGAMDYTTAAPAIHLPPPVEIRSNVTTQYDRENHDARMLLKVVPAISAYCASSIFMTVTNKLTLYYFRIPTFLMLAAQTTISLLLLEAFTRANWVKHRRFNASEAAKWMPVALALVAMTFSGFKALEHLSIPIFQIFKNLTIIIIAYAERHFYSGSPVTVSMFFSFTLMVFSSILGAIGDSRSTFPTTHASSYFWMLINIASTAYYTLIMRSRIRQSGFKDFDMVYYNNILSIPLLAVLATVTETSQISSFYAKYFGSGLSALERYQRRDEVAVLIGVVLVSSASTFAISYATALCVRVTSSTTYSMVGALNKLPIAVAGMLVFPQDLTIGNVLGVLIAFLSGIIYAQAKTAQTALYGLSPNGYIGGDEKYSPTESVDGSLGGRFGSDMNLPHSNKST</sequence>
<dbReference type="InterPro" id="IPR050186">
    <property type="entry name" value="TPT_transporter"/>
</dbReference>
<feature type="transmembrane region" description="Helical" evidence="5">
    <location>
        <begin position="244"/>
        <end position="263"/>
    </location>
</feature>
<evidence type="ECO:0000256" key="2">
    <source>
        <dbReference type="ARBA" id="ARBA00022692"/>
    </source>
</evidence>
<evidence type="ECO:0000256" key="1">
    <source>
        <dbReference type="ARBA" id="ARBA00004141"/>
    </source>
</evidence>
<organism evidence="7 8">
    <name type="scientific">Synchytrium microbalum</name>
    <dbReference type="NCBI Taxonomy" id="1806994"/>
    <lineage>
        <taxon>Eukaryota</taxon>
        <taxon>Fungi</taxon>
        <taxon>Fungi incertae sedis</taxon>
        <taxon>Chytridiomycota</taxon>
        <taxon>Chytridiomycota incertae sedis</taxon>
        <taxon>Chytridiomycetes</taxon>
        <taxon>Synchytriales</taxon>
        <taxon>Synchytriaceae</taxon>
        <taxon>Synchytrium</taxon>
    </lineage>
</organism>
<gene>
    <name evidence="7" type="ORF">SmJEL517_g01090</name>
</gene>
<dbReference type="GeneID" id="42002315"/>
<keyword evidence="4 5" id="KW-0472">Membrane</keyword>
<evidence type="ECO:0000256" key="3">
    <source>
        <dbReference type="ARBA" id="ARBA00022989"/>
    </source>
</evidence>
<evidence type="ECO:0000256" key="6">
    <source>
        <dbReference type="SAM" id="MobiDB-lite"/>
    </source>
</evidence>
<evidence type="ECO:0000256" key="4">
    <source>
        <dbReference type="ARBA" id="ARBA00023136"/>
    </source>
</evidence>
<keyword evidence="5" id="KW-0813">Transport</keyword>
<dbReference type="GO" id="GO:0030659">
    <property type="term" value="C:cytoplasmic vesicle membrane"/>
    <property type="evidence" value="ECO:0007669"/>
    <property type="project" value="UniProtKB-SubCell"/>
</dbReference>
<accession>A0A507CCL8</accession>
<feature type="compositionally biased region" description="Low complexity" evidence="6">
    <location>
        <begin position="1"/>
        <end position="14"/>
    </location>
</feature>
<evidence type="ECO:0000313" key="7">
    <source>
        <dbReference type="EMBL" id="TPX37088.1"/>
    </source>
</evidence>
<keyword evidence="5" id="KW-0256">Endoplasmic reticulum</keyword>
<dbReference type="GO" id="GO:0005789">
    <property type="term" value="C:endoplasmic reticulum membrane"/>
    <property type="evidence" value="ECO:0007669"/>
    <property type="project" value="UniProtKB-SubCell"/>
</dbReference>
<reference evidence="7 8" key="1">
    <citation type="journal article" date="2019" name="Sci. Rep.">
        <title>Comparative genomics of chytrid fungi reveal insights into the obligate biotrophic and pathogenic lifestyle of Synchytrium endobioticum.</title>
        <authorList>
            <person name="van de Vossenberg B.T.L.H."/>
            <person name="Warris S."/>
            <person name="Nguyen H.D.T."/>
            <person name="van Gent-Pelzer M.P.E."/>
            <person name="Joly D.L."/>
            <person name="van de Geest H.C."/>
            <person name="Bonants P.J.M."/>
            <person name="Smith D.S."/>
            <person name="Levesque C.A."/>
            <person name="van der Lee T.A.J."/>
        </authorList>
    </citation>
    <scope>NUCLEOTIDE SEQUENCE [LARGE SCALE GENOMIC DNA]</scope>
    <source>
        <strain evidence="7 8">JEL517</strain>
    </source>
</reference>
<keyword evidence="5" id="KW-0762">Sugar transport</keyword>
<feature type="transmembrane region" description="Helical" evidence="5">
    <location>
        <begin position="326"/>
        <end position="351"/>
    </location>
</feature>
<comment type="similarity">
    <text evidence="5">Belongs to the TPT transporter family. SLC35D subfamily.</text>
</comment>
<comment type="caution">
    <text evidence="7">The sequence shown here is derived from an EMBL/GenBank/DDBJ whole genome shotgun (WGS) entry which is preliminary data.</text>
</comment>
<dbReference type="GO" id="GO:0000139">
    <property type="term" value="C:Golgi membrane"/>
    <property type="evidence" value="ECO:0007669"/>
    <property type="project" value="UniProtKB-SubCell"/>
</dbReference>
<feature type="transmembrane region" description="Helical" evidence="5">
    <location>
        <begin position="358"/>
        <end position="378"/>
    </location>
</feature>
<evidence type="ECO:0000313" key="8">
    <source>
        <dbReference type="Proteomes" id="UP000319731"/>
    </source>
</evidence>
<keyword evidence="5" id="KW-0333">Golgi apparatus</keyword>
<feature type="region of interest" description="Disordered" evidence="6">
    <location>
        <begin position="1"/>
        <end position="49"/>
    </location>
</feature>
<protein>
    <recommendedName>
        <fullName evidence="5">GDP-mannose transporter</fullName>
        <shortName evidence="5">GMT</shortName>
    </recommendedName>
</protein>
<comment type="subunit">
    <text evidence="5">Homooligomer.</text>
</comment>
<keyword evidence="2 5" id="KW-0812">Transmembrane</keyword>
<comment type="subcellular location">
    <subcellularLocation>
        <location evidence="5">Golgi apparatus membrane</location>
        <topology evidence="5">Multi-pass membrane protein</topology>
    </subcellularLocation>
    <subcellularLocation>
        <location evidence="5">Cytoplasmic vesicle membrane</location>
        <topology evidence="5">Multi-pass membrane protein</topology>
    </subcellularLocation>
    <subcellularLocation>
        <location evidence="5">Endoplasmic reticulum membrane</location>
        <topology evidence="5">Multi-pass membrane protein</topology>
    </subcellularLocation>
    <subcellularLocation>
        <location evidence="1">Membrane</location>
        <topology evidence="1">Multi-pass membrane protein</topology>
    </subcellularLocation>
</comment>
<dbReference type="PANTHER" id="PTHR11132">
    <property type="entry name" value="SOLUTE CARRIER FAMILY 35"/>
    <property type="match status" value="1"/>
</dbReference>
<feature type="transmembrane region" description="Helical" evidence="5">
    <location>
        <begin position="92"/>
        <end position="113"/>
    </location>
</feature>
<dbReference type="OrthoDB" id="417037at2759"/>
<feature type="transmembrane region" description="Helical" evidence="5">
    <location>
        <begin position="183"/>
        <end position="202"/>
    </location>
</feature>
<comment type="function">
    <text evidence="5">Involved in the import of GDP-mannose from the cytoplasm into the Golgi lumen.</text>
</comment>
<evidence type="ECO:0000256" key="5">
    <source>
        <dbReference type="RuleBase" id="RU367097"/>
    </source>
</evidence>
<keyword evidence="3 5" id="KW-1133">Transmembrane helix</keyword>
<dbReference type="Proteomes" id="UP000319731">
    <property type="component" value="Unassembled WGS sequence"/>
</dbReference>
<proteinExistence type="inferred from homology"/>
<dbReference type="EMBL" id="QEAO01000003">
    <property type="protein sequence ID" value="TPX37088.1"/>
    <property type="molecule type" value="Genomic_DNA"/>
</dbReference>
<feature type="transmembrane region" description="Helical" evidence="5">
    <location>
        <begin position="214"/>
        <end position="232"/>
    </location>
</feature>
<feature type="transmembrane region" description="Helical" evidence="5">
    <location>
        <begin position="160"/>
        <end position="177"/>
    </location>
</feature>
<dbReference type="AlphaFoldDB" id="A0A507CCL8"/>
<keyword evidence="8" id="KW-1185">Reference proteome</keyword>
<feature type="transmembrane region" description="Helical" evidence="5">
    <location>
        <begin position="384"/>
        <end position="401"/>
    </location>
</feature>
<feature type="transmembrane region" description="Helical" evidence="5">
    <location>
        <begin position="284"/>
        <end position="306"/>
    </location>
</feature>
<dbReference type="RefSeq" id="XP_031027158.1">
    <property type="nucleotide sequence ID" value="XM_031167018.1"/>
</dbReference>
<feature type="transmembrane region" description="Helical" evidence="5">
    <location>
        <begin position="119"/>
        <end position="140"/>
    </location>
</feature>
<keyword evidence="5" id="KW-0968">Cytoplasmic vesicle</keyword>